<dbReference type="HOGENOM" id="CLU_055728_0_0_1"/>
<protein>
    <submittedName>
        <fullName evidence="1">Uncharacterized protein</fullName>
    </submittedName>
</protein>
<dbReference type="eggNOG" id="ENOG502R49K">
    <property type="taxonomic scope" value="Eukaryota"/>
</dbReference>
<name>A0A0E0BIF2_9ORYZ</name>
<reference evidence="1" key="1">
    <citation type="submission" date="2015-04" db="UniProtKB">
        <authorList>
            <consortium name="EnsemblPlants"/>
        </authorList>
    </citation>
    <scope>IDENTIFICATION</scope>
</reference>
<keyword evidence="2" id="KW-1185">Reference proteome</keyword>
<organism evidence="1">
    <name type="scientific">Oryza glumipatula</name>
    <dbReference type="NCBI Taxonomy" id="40148"/>
    <lineage>
        <taxon>Eukaryota</taxon>
        <taxon>Viridiplantae</taxon>
        <taxon>Streptophyta</taxon>
        <taxon>Embryophyta</taxon>
        <taxon>Tracheophyta</taxon>
        <taxon>Spermatophyta</taxon>
        <taxon>Magnoliopsida</taxon>
        <taxon>Liliopsida</taxon>
        <taxon>Poales</taxon>
        <taxon>Poaceae</taxon>
        <taxon>BOP clade</taxon>
        <taxon>Oryzoideae</taxon>
        <taxon>Oryzeae</taxon>
        <taxon>Oryzinae</taxon>
        <taxon>Oryza</taxon>
    </lineage>
</organism>
<evidence type="ECO:0000313" key="2">
    <source>
        <dbReference type="Proteomes" id="UP000026961"/>
    </source>
</evidence>
<dbReference type="AlphaFoldDB" id="A0A0E0BIF2"/>
<reference evidence="1" key="2">
    <citation type="submission" date="2018-05" db="EMBL/GenBank/DDBJ databases">
        <title>OgluRS3 (Oryza glumaepatula Reference Sequence Version 3).</title>
        <authorList>
            <person name="Zhang J."/>
            <person name="Kudrna D."/>
            <person name="Lee S."/>
            <person name="Talag J."/>
            <person name="Welchert J."/>
            <person name="Wing R.A."/>
        </authorList>
    </citation>
    <scope>NUCLEOTIDE SEQUENCE [LARGE SCALE GENOMIC DNA]</scope>
</reference>
<dbReference type="Proteomes" id="UP000026961">
    <property type="component" value="Chromosome 11"/>
</dbReference>
<accession>A0A0E0BIF2</accession>
<sequence>MVWGGRVRGAAETICGGRATLAGLSSIASGFCIQIESPMMSQASKSRTGEAEDATGRTAIVEDADVVFEEEDLNDPSSQSIKLTGEIWEVWINCKGSKERWVKANVDKGNIRFETLISIKEQLGFDLRDYLYYKKRLAYKAYITNNKNTSDGVEINGSSDMPETEWPSHARKITKHTQDGKQVGRGTLKGLSASAKRLKSSSRKLKVEFSAKLGGPCGDNRRTFVDEVVMYTRLRTPLIGVRKWKDVKQD</sequence>
<dbReference type="Gramene" id="OGLUM11G11150.1">
    <property type="protein sequence ID" value="OGLUM11G11150.1"/>
    <property type="gene ID" value="OGLUM11G11150"/>
</dbReference>
<dbReference type="EnsemblPlants" id="OGLUM11G11150.1">
    <property type="protein sequence ID" value="OGLUM11G11150.1"/>
    <property type="gene ID" value="OGLUM11G11150"/>
</dbReference>
<evidence type="ECO:0000313" key="1">
    <source>
        <dbReference type="EnsemblPlants" id="OGLUM11G11150.1"/>
    </source>
</evidence>
<proteinExistence type="predicted"/>